<dbReference type="PANTHER" id="PTHR37067:SF3">
    <property type="entry name" value="PX DOMAIN-CONTAINING PROTEIN"/>
    <property type="match status" value="1"/>
</dbReference>
<dbReference type="VEuPathDB" id="FungiDB:HpaG801217"/>
<dbReference type="OMA" id="TEVCYIE"/>
<dbReference type="InParanoid" id="M4B4L8"/>
<dbReference type="STRING" id="559515.M4B4L8"/>
<dbReference type="PANTHER" id="PTHR37067">
    <property type="entry name" value="PX DOMAIN-CONTAINING PROTEIN"/>
    <property type="match status" value="1"/>
</dbReference>
<name>M4B4L8_HYAAE</name>
<reference evidence="2" key="1">
    <citation type="journal article" date="2010" name="Science">
        <title>Signatures of adaptation to obligate biotrophy in the Hyaloperonospora arabidopsidis genome.</title>
        <authorList>
            <person name="Baxter L."/>
            <person name="Tripathy S."/>
            <person name="Ishaque N."/>
            <person name="Boot N."/>
            <person name="Cabral A."/>
            <person name="Kemen E."/>
            <person name="Thines M."/>
            <person name="Ah-Fong A."/>
            <person name="Anderson R."/>
            <person name="Badejoko W."/>
            <person name="Bittner-Eddy P."/>
            <person name="Boore J.L."/>
            <person name="Chibucos M.C."/>
            <person name="Coates M."/>
            <person name="Dehal P."/>
            <person name="Delehaunty K."/>
            <person name="Dong S."/>
            <person name="Downton P."/>
            <person name="Dumas B."/>
            <person name="Fabro G."/>
            <person name="Fronick C."/>
            <person name="Fuerstenberg S.I."/>
            <person name="Fulton L."/>
            <person name="Gaulin E."/>
            <person name="Govers F."/>
            <person name="Hughes L."/>
            <person name="Humphray S."/>
            <person name="Jiang R.H."/>
            <person name="Judelson H."/>
            <person name="Kamoun S."/>
            <person name="Kyung K."/>
            <person name="Meijer H."/>
            <person name="Minx P."/>
            <person name="Morris P."/>
            <person name="Nelson J."/>
            <person name="Phuntumart V."/>
            <person name="Qutob D."/>
            <person name="Rehmany A."/>
            <person name="Rougon-Cardoso A."/>
            <person name="Ryden P."/>
            <person name="Torto-Alalibo T."/>
            <person name="Studholme D."/>
            <person name="Wang Y."/>
            <person name="Win J."/>
            <person name="Wood J."/>
            <person name="Clifton S.W."/>
            <person name="Rogers J."/>
            <person name="Van den Ackerveken G."/>
            <person name="Jones J.D."/>
            <person name="McDowell J.M."/>
            <person name="Beynon J."/>
            <person name="Tyler B.M."/>
        </authorList>
    </citation>
    <scope>NUCLEOTIDE SEQUENCE [LARGE SCALE GENOMIC DNA]</scope>
    <source>
        <strain evidence="2">Emoy2</strain>
    </source>
</reference>
<dbReference type="AlphaFoldDB" id="M4B4L8"/>
<dbReference type="EMBL" id="JH598325">
    <property type="status" value="NOT_ANNOTATED_CDS"/>
    <property type="molecule type" value="Genomic_DNA"/>
</dbReference>
<evidence type="ECO:0000313" key="1">
    <source>
        <dbReference type="EnsemblProtists" id="HpaP801217"/>
    </source>
</evidence>
<dbReference type="HOGENOM" id="CLU_1380448_0_0_1"/>
<protein>
    <submittedName>
        <fullName evidence="1">Uncharacterized protein</fullName>
    </submittedName>
</protein>
<evidence type="ECO:0000313" key="2">
    <source>
        <dbReference type="Proteomes" id="UP000011713"/>
    </source>
</evidence>
<organism evidence="1 2">
    <name type="scientific">Hyaloperonospora arabidopsidis (strain Emoy2)</name>
    <name type="common">Downy mildew agent</name>
    <name type="synonym">Peronospora arabidopsidis</name>
    <dbReference type="NCBI Taxonomy" id="559515"/>
    <lineage>
        <taxon>Eukaryota</taxon>
        <taxon>Sar</taxon>
        <taxon>Stramenopiles</taxon>
        <taxon>Oomycota</taxon>
        <taxon>Peronosporomycetes</taxon>
        <taxon>Peronosporales</taxon>
        <taxon>Peronosporaceae</taxon>
        <taxon>Hyaloperonospora</taxon>
    </lineage>
</organism>
<keyword evidence="2" id="KW-1185">Reference proteome</keyword>
<accession>M4B4L8</accession>
<proteinExistence type="predicted"/>
<dbReference type="Proteomes" id="UP000011713">
    <property type="component" value="Unassembled WGS sequence"/>
</dbReference>
<reference evidence="1" key="2">
    <citation type="submission" date="2015-06" db="UniProtKB">
        <authorList>
            <consortium name="EnsemblProtists"/>
        </authorList>
    </citation>
    <scope>IDENTIFICATION</scope>
    <source>
        <strain evidence="1">Emoy2</strain>
    </source>
</reference>
<sequence>MKAGLAMIEDGLFVEGTNRWAVHLRRQVNLIDDIGSACPKLTNFWLHMGNTLDWMLTKRLRLLTHIEEKKPVDAPTEVCYIEAAAVAAVMVVVNAMFTKIQAKDMIILQQYDEIEQMVCRLYILVSAELLPDDLNLVSADDVRSLRWRLPAEALINFIEDQGSFVCYLLCNLSLGDKQKVLREIGEFILHIVDDICDV</sequence>
<dbReference type="EnsemblProtists" id="HpaT801217">
    <property type="protein sequence ID" value="HpaP801217"/>
    <property type="gene ID" value="HpaG801217"/>
</dbReference>